<sequence length="379" mass="43214">MSTPSVVTKNIENLAKLSNADMFFLDGSKHNSKILYKNNHNVDRYIQTLLLSKLDLLLSHSYTSLYYDLGHVLACKINSTQLICLSFLHQVSITNSNQIPISSSIQHLKTLAQIIFSTYNSVEAPEAEVYIINISSLKHFKPTHLLQIDSGLFYDTETEIIKAIVFSNKLQLINALSTLSSFNIVGEHLMTNNVIRGEKNTLISYVSIFNRAIIQWGYPAKLAFKLQYDLVQEIELTLKFSNLSQAITKIAWHYFNIFKQHRVNSFLPLPQRVKNYIKQHIQENITLDDIATDLNASKKTLNPAFKTAYGVTIIQFVRHVKIEYAKELLLSSNFSILEISELLSFSTATYFVKTFKKVAGVTPNQFRKSHSSKLLKKII</sequence>
<dbReference type="Gene3D" id="1.10.10.60">
    <property type="entry name" value="Homeodomain-like"/>
    <property type="match status" value="2"/>
</dbReference>
<keyword evidence="1" id="KW-0805">Transcription regulation</keyword>
<dbReference type="PANTHER" id="PTHR43280">
    <property type="entry name" value="ARAC-FAMILY TRANSCRIPTIONAL REGULATOR"/>
    <property type="match status" value="1"/>
</dbReference>
<dbReference type="Proteomes" id="UP001529201">
    <property type="component" value="Unassembled WGS sequence"/>
</dbReference>
<keyword evidence="2" id="KW-0238">DNA-binding</keyword>
<proteinExistence type="predicted"/>
<evidence type="ECO:0000256" key="3">
    <source>
        <dbReference type="ARBA" id="ARBA00023163"/>
    </source>
</evidence>
<keyword evidence="3" id="KW-0804">Transcription</keyword>
<evidence type="ECO:0000313" key="6">
    <source>
        <dbReference type="Proteomes" id="UP001529201"/>
    </source>
</evidence>
<reference evidence="5 6" key="1">
    <citation type="submission" date="2023-02" db="EMBL/GenBank/DDBJ databases">
        <title>Antimicrobial susceptibility testing and tentative epidemiological cut-off values for Lactobacillaceae family species intended for ingestion.</title>
        <authorList>
            <person name="Noehr-Meldgaard K."/>
            <person name="Struve C."/>
            <person name="Ingmer H."/>
            <person name="Koza A."/>
            <person name="Al-Nakeeb K."/>
            <person name="Agersoe Y."/>
        </authorList>
    </citation>
    <scope>NUCLEOTIDE SEQUENCE [LARGE SCALE GENOMIC DNA]</scope>
    <source>
        <strain evidence="5 6">DSM 20193</strain>
    </source>
</reference>
<keyword evidence="6" id="KW-1185">Reference proteome</keyword>
<comment type="caution">
    <text evidence="5">The sequence shown here is derived from an EMBL/GenBank/DDBJ whole genome shotgun (WGS) entry which is preliminary data.</text>
</comment>
<dbReference type="InterPro" id="IPR020449">
    <property type="entry name" value="Tscrpt_reg_AraC-type_HTH"/>
</dbReference>
<dbReference type="InterPro" id="IPR018060">
    <property type="entry name" value="HTH_AraC"/>
</dbReference>
<protein>
    <submittedName>
        <fullName evidence="5">AraC family transcriptional regulator</fullName>
    </submittedName>
</protein>
<evidence type="ECO:0000256" key="1">
    <source>
        <dbReference type="ARBA" id="ARBA00023015"/>
    </source>
</evidence>
<evidence type="ECO:0000256" key="2">
    <source>
        <dbReference type="ARBA" id="ARBA00023125"/>
    </source>
</evidence>
<dbReference type="PRINTS" id="PR00032">
    <property type="entry name" value="HTHARAC"/>
</dbReference>
<name>A0ABT6HDY8_LEUPS</name>
<dbReference type="InterPro" id="IPR009057">
    <property type="entry name" value="Homeodomain-like_sf"/>
</dbReference>
<dbReference type="SMART" id="SM00342">
    <property type="entry name" value="HTH_ARAC"/>
    <property type="match status" value="1"/>
</dbReference>
<feature type="domain" description="HTH araC/xylS-type" evidence="4">
    <location>
        <begin position="271"/>
        <end position="369"/>
    </location>
</feature>
<dbReference type="GeneID" id="64344024"/>
<accession>A0ABT6HDY8</accession>
<dbReference type="EMBL" id="JARGDN010000016">
    <property type="protein sequence ID" value="MDG9734287.1"/>
    <property type="molecule type" value="Genomic_DNA"/>
</dbReference>
<evidence type="ECO:0000313" key="5">
    <source>
        <dbReference type="EMBL" id="MDG9734287.1"/>
    </source>
</evidence>
<dbReference type="SUPFAM" id="SSF46689">
    <property type="entry name" value="Homeodomain-like"/>
    <property type="match status" value="2"/>
</dbReference>
<gene>
    <name evidence="5" type="ORF">P1N92_09240</name>
</gene>
<evidence type="ECO:0000259" key="4">
    <source>
        <dbReference type="PROSITE" id="PS01124"/>
    </source>
</evidence>
<dbReference type="PANTHER" id="PTHR43280:SF2">
    <property type="entry name" value="HTH-TYPE TRANSCRIPTIONAL REGULATOR EXSA"/>
    <property type="match status" value="1"/>
</dbReference>
<organism evidence="5 6">
    <name type="scientific">Leuconostoc pseudomesenteroides</name>
    <dbReference type="NCBI Taxonomy" id="33968"/>
    <lineage>
        <taxon>Bacteria</taxon>
        <taxon>Bacillati</taxon>
        <taxon>Bacillota</taxon>
        <taxon>Bacilli</taxon>
        <taxon>Lactobacillales</taxon>
        <taxon>Lactobacillaceae</taxon>
        <taxon>Leuconostoc</taxon>
    </lineage>
</organism>
<dbReference type="PROSITE" id="PS01124">
    <property type="entry name" value="HTH_ARAC_FAMILY_2"/>
    <property type="match status" value="1"/>
</dbReference>
<dbReference type="RefSeq" id="WP_010277958.1">
    <property type="nucleotide sequence ID" value="NZ_CP065993.1"/>
</dbReference>
<dbReference type="Pfam" id="PF12833">
    <property type="entry name" value="HTH_18"/>
    <property type="match status" value="1"/>
</dbReference>